<dbReference type="AlphaFoldDB" id="A0A1I7X5Q5"/>
<reference evidence="3" key="1">
    <citation type="submission" date="2016-11" db="UniProtKB">
        <authorList>
            <consortium name="WormBaseParasite"/>
        </authorList>
    </citation>
    <scope>IDENTIFICATION</scope>
</reference>
<keyword evidence="2" id="KW-1185">Reference proteome</keyword>
<proteinExistence type="predicted"/>
<keyword evidence="1" id="KW-1133">Transmembrane helix</keyword>
<feature type="transmembrane region" description="Helical" evidence="1">
    <location>
        <begin position="38"/>
        <end position="62"/>
    </location>
</feature>
<sequence length="103" mass="11777">MSLWLRLYACYHLCNYVYCISLYAPLLQAARLEHQVHVVSTSLLATTYCCAIAELVFTDILTKHIRPGKYMKSCNYDVTVTTYLAYNINIKVVVFCALSLDLL</sequence>
<dbReference type="Proteomes" id="UP000095283">
    <property type="component" value="Unplaced"/>
</dbReference>
<evidence type="ECO:0000313" key="2">
    <source>
        <dbReference type="Proteomes" id="UP000095283"/>
    </source>
</evidence>
<evidence type="ECO:0000256" key="1">
    <source>
        <dbReference type="SAM" id="Phobius"/>
    </source>
</evidence>
<feature type="transmembrane region" description="Helical" evidence="1">
    <location>
        <begin position="7"/>
        <end position="26"/>
    </location>
</feature>
<organism evidence="2 3">
    <name type="scientific">Heterorhabditis bacteriophora</name>
    <name type="common">Entomopathogenic nematode worm</name>
    <dbReference type="NCBI Taxonomy" id="37862"/>
    <lineage>
        <taxon>Eukaryota</taxon>
        <taxon>Metazoa</taxon>
        <taxon>Ecdysozoa</taxon>
        <taxon>Nematoda</taxon>
        <taxon>Chromadorea</taxon>
        <taxon>Rhabditida</taxon>
        <taxon>Rhabditina</taxon>
        <taxon>Rhabditomorpha</taxon>
        <taxon>Strongyloidea</taxon>
        <taxon>Heterorhabditidae</taxon>
        <taxon>Heterorhabditis</taxon>
    </lineage>
</organism>
<protein>
    <submittedName>
        <fullName evidence="3">Very-long-chain 3-oxoacyl-CoA synthase</fullName>
    </submittedName>
</protein>
<keyword evidence="1" id="KW-0812">Transmembrane</keyword>
<evidence type="ECO:0000313" key="3">
    <source>
        <dbReference type="WBParaSite" id="Hba_12757"/>
    </source>
</evidence>
<name>A0A1I7X5Q5_HETBA</name>
<accession>A0A1I7X5Q5</accession>
<dbReference type="WBParaSite" id="Hba_12757">
    <property type="protein sequence ID" value="Hba_12757"/>
    <property type="gene ID" value="Hba_12757"/>
</dbReference>
<keyword evidence="1" id="KW-0472">Membrane</keyword>